<reference evidence="14 15" key="1">
    <citation type="journal article" date="2017" name="Int. J. Syst. Evol. Microbiol.">
        <title>Marinicauda algicola sp. nov., isolated from a marine red alga Rhodosorus marinus.</title>
        <authorList>
            <person name="Jeong S.E."/>
            <person name="Jeon S.H."/>
            <person name="Chun B.H."/>
            <person name="Kim D.W."/>
            <person name="Jeon C.O."/>
        </authorList>
    </citation>
    <scope>NUCLEOTIDE SEQUENCE [LARGE SCALE GENOMIC DNA]</scope>
    <source>
        <strain evidence="14 15">JCM 31718</strain>
    </source>
</reference>
<feature type="domain" description="TonB-dependent receptor-like beta-barrel" evidence="12">
    <location>
        <begin position="365"/>
        <end position="844"/>
    </location>
</feature>
<dbReference type="Gene3D" id="2.40.170.20">
    <property type="entry name" value="TonB-dependent receptor, beta-barrel domain"/>
    <property type="match status" value="1"/>
</dbReference>
<dbReference type="InterPro" id="IPR037066">
    <property type="entry name" value="Plug_dom_sf"/>
</dbReference>
<keyword evidence="6 8" id="KW-0472">Membrane</keyword>
<evidence type="ECO:0000256" key="2">
    <source>
        <dbReference type="ARBA" id="ARBA00022448"/>
    </source>
</evidence>
<dbReference type="PANTHER" id="PTHR47234">
    <property type="match status" value="1"/>
</dbReference>
<keyword evidence="11" id="KW-0732">Signal</keyword>
<evidence type="ECO:0000256" key="4">
    <source>
        <dbReference type="ARBA" id="ARBA00022692"/>
    </source>
</evidence>
<evidence type="ECO:0000256" key="5">
    <source>
        <dbReference type="ARBA" id="ARBA00023077"/>
    </source>
</evidence>
<dbReference type="RefSeq" id="WP_135997571.1">
    <property type="nucleotide sequence ID" value="NZ_CP071057.1"/>
</dbReference>
<dbReference type="PANTHER" id="PTHR47234:SF2">
    <property type="entry name" value="TONB-DEPENDENT RECEPTOR"/>
    <property type="match status" value="1"/>
</dbReference>
<feature type="signal peptide" evidence="11">
    <location>
        <begin position="1"/>
        <end position="24"/>
    </location>
</feature>
<gene>
    <name evidence="14" type="ORF">E5163_16265</name>
</gene>
<dbReference type="EMBL" id="SRXW01000007">
    <property type="protein sequence ID" value="TGY87267.1"/>
    <property type="molecule type" value="Genomic_DNA"/>
</dbReference>
<accession>A0A4S2GVZ9</accession>
<name>A0A4S2GVZ9_9PROT</name>
<evidence type="ECO:0000313" key="15">
    <source>
        <dbReference type="Proteomes" id="UP000308054"/>
    </source>
</evidence>
<dbReference type="SUPFAM" id="SSF56935">
    <property type="entry name" value="Porins"/>
    <property type="match status" value="1"/>
</dbReference>
<keyword evidence="7 8" id="KW-0998">Cell outer membrane</keyword>
<dbReference type="Pfam" id="PF07715">
    <property type="entry name" value="Plug"/>
    <property type="match status" value="1"/>
</dbReference>
<dbReference type="Gene3D" id="2.170.130.10">
    <property type="entry name" value="TonB-dependent receptor, plug domain"/>
    <property type="match status" value="1"/>
</dbReference>
<evidence type="ECO:0000256" key="3">
    <source>
        <dbReference type="ARBA" id="ARBA00022452"/>
    </source>
</evidence>
<evidence type="ECO:0000256" key="10">
    <source>
        <dbReference type="SAM" id="MobiDB-lite"/>
    </source>
</evidence>
<feature type="domain" description="TonB-dependent receptor plug" evidence="13">
    <location>
        <begin position="48"/>
        <end position="162"/>
    </location>
</feature>
<dbReference type="PROSITE" id="PS52016">
    <property type="entry name" value="TONB_DEPENDENT_REC_3"/>
    <property type="match status" value="1"/>
</dbReference>
<dbReference type="InterPro" id="IPR000531">
    <property type="entry name" value="Beta-barrel_TonB"/>
</dbReference>
<comment type="similarity">
    <text evidence="8 9">Belongs to the TonB-dependent receptor family.</text>
</comment>
<keyword evidence="3 8" id="KW-1134">Transmembrane beta strand</keyword>
<evidence type="ECO:0000256" key="1">
    <source>
        <dbReference type="ARBA" id="ARBA00004571"/>
    </source>
</evidence>
<evidence type="ECO:0000256" key="7">
    <source>
        <dbReference type="ARBA" id="ARBA00023237"/>
    </source>
</evidence>
<keyword evidence="14" id="KW-0675">Receptor</keyword>
<evidence type="ECO:0000313" key="14">
    <source>
        <dbReference type="EMBL" id="TGY87267.1"/>
    </source>
</evidence>
<evidence type="ECO:0000256" key="8">
    <source>
        <dbReference type="PROSITE-ProRule" id="PRU01360"/>
    </source>
</evidence>
<dbReference type="InterPro" id="IPR039426">
    <property type="entry name" value="TonB-dep_rcpt-like"/>
</dbReference>
<protein>
    <submittedName>
        <fullName evidence="14">TonB-dependent receptor</fullName>
    </submittedName>
</protein>
<keyword evidence="15" id="KW-1185">Reference proteome</keyword>
<keyword evidence="5 9" id="KW-0798">TonB box</keyword>
<comment type="subcellular location">
    <subcellularLocation>
        <location evidence="1 8">Cell outer membrane</location>
        <topology evidence="1 8">Multi-pass membrane protein</topology>
    </subcellularLocation>
</comment>
<dbReference type="CDD" id="cd01347">
    <property type="entry name" value="ligand_gated_channel"/>
    <property type="match status" value="1"/>
</dbReference>
<organism evidence="14 15">
    <name type="scientific">Marinicauda algicola</name>
    <dbReference type="NCBI Taxonomy" id="2029849"/>
    <lineage>
        <taxon>Bacteria</taxon>
        <taxon>Pseudomonadati</taxon>
        <taxon>Pseudomonadota</taxon>
        <taxon>Alphaproteobacteria</taxon>
        <taxon>Maricaulales</taxon>
        <taxon>Maricaulaceae</taxon>
        <taxon>Marinicauda</taxon>
    </lineage>
</organism>
<sequence>MPLRLLSSAAPAALAAALAAPAMAQDEAADIVTVIGGRAPGAQIEDRPVTLITREAIEQAGFADLGDALAFLPSVTGSEFNEDPGTQNDTSGTSSVNLRGLGLGSTLVLMNGQRQTVASVSADDGASFVDMNALVPTIAISRVEVLKDGASPVYGSDAVAGVINVHTRDDFQGVEAHAELRGPTQYEGSGAGYELAAIAGRDLGAVHLVAALEWLDREGLGGFETGFVPGTGLSLGQPGSYLVPSRGFASYADPFCTQGGGILVRRGPDDATGTPGSCLIDYAQFFSVVTEEERLQGFAALTGEAGDTRFALRVSGADQHVERGNSPSLPNLDFPLLDASLAGNVFGEGVIWLGRPLGAKAGAARRRFDHETVRVAGELARDIDWNGTSWTLQLNATYSRNDLRATITDTLEDNFNLALDGFGGASCPGPNAGVAAGDESAGCYFFNPFGSGVVVTDPSDPRFNAPEVIDFIIGQDIRDSRADLTVIEAVASTPSLLALPAGDVSAAFGVQTRRETLRVEHGEDFNADNFLFIIGGPDYSGALDARAVFADAIVPVTERFELQLAARHEDIDGFASTDPKIAAVFEASEALTLRASWSRSFRAPSLHQRVSATTTLQSLFTGSASSFLPVRTVGNENLDPETADTFTLGAVWSGQALTAGLDLWRIEYEDLIVEENPNAILAADLADDGIFNDPRVELSSIGDVRLVRASFVNAPKVEAQGLDASLAGRPVETRYGMFGWGARASYVDEFTLIDPVLDTTIDGAGNRNFTNFARSVPDYRASAWIDWARAAWDARAGLRHISSYDDDENPGNEIDAWTVLDLQAGYTFDAGGTRTRLVAGALNLTDEQPPFVDTPLGYDTKVHDARGRVAYVRVEFVR</sequence>
<evidence type="ECO:0000256" key="9">
    <source>
        <dbReference type="RuleBase" id="RU003357"/>
    </source>
</evidence>
<dbReference type="Pfam" id="PF00593">
    <property type="entry name" value="TonB_dep_Rec_b-barrel"/>
    <property type="match status" value="1"/>
</dbReference>
<dbReference type="InterPro" id="IPR012910">
    <property type="entry name" value="Plug_dom"/>
</dbReference>
<dbReference type="OrthoDB" id="7051241at2"/>
<dbReference type="Proteomes" id="UP000308054">
    <property type="component" value="Unassembled WGS sequence"/>
</dbReference>
<feature type="chain" id="PRO_5020333149" evidence="11">
    <location>
        <begin position="25"/>
        <end position="878"/>
    </location>
</feature>
<evidence type="ECO:0000259" key="12">
    <source>
        <dbReference type="Pfam" id="PF00593"/>
    </source>
</evidence>
<evidence type="ECO:0000259" key="13">
    <source>
        <dbReference type="Pfam" id="PF07715"/>
    </source>
</evidence>
<keyword evidence="2 8" id="KW-0813">Transport</keyword>
<comment type="caution">
    <text evidence="14">The sequence shown here is derived from an EMBL/GenBank/DDBJ whole genome shotgun (WGS) entry which is preliminary data.</text>
</comment>
<evidence type="ECO:0000256" key="6">
    <source>
        <dbReference type="ARBA" id="ARBA00023136"/>
    </source>
</evidence>
<dbReference type="GO" id="GO:0009279">
    <property type="term" value="C:cell outer membrane"/>
    <property type="evidence" value="ECO:0007669"/>
    <property type="project" value="UniProtKB-SubCell"/>
</dbReference>
<keyword evidence="4 8" id="KW-0812">Transmembrane</keyword>
<evidence type="ECO:0000256" key="11">
    <source>
        <dbReference type="SAM" id="SignalP"/>
    </source>
</evidence>
<feature type="region of interest" description="Disordered" evidence="10">
    <location>
        <begin position="76"/>
        <end position="95"/>
    </location>
</feature>
<dbReference type="AlphaFoldDB" id="A0A4S2GVZ9"/>
<dbReference type="InterPro" id="IPR036942">
    <property type="entry name" value="Beta-barrel_TonB_sf"/>
</dbReference>
<proteinExistence type="inferred from homology"/>